<dbReference type="PANTHER" id="PTHR30137">
    <property type="entry name" value="LUCIFERASE-LIKE MONOOXYGENASE"/>
    <property type="match status" value="1"/>
</dbReference>
<feature type="domain" description="Luciferase-like" evidence="3">
    <location>
        <begin position="27"/>
        <end position="323"/>
    </location>
</feature>
<evidence type="ECO:0000259" key="3">
    <source>
        <dbReference type="Pfam" id="PF00296"/>
    </source>
</evidence>
<sequence>MVKSWLFDIFNYPYDSRPEGLDPDLVQDEYDWHLETWVQAEDLGYDGVFFSEHHFTAYNMSPSPNLLVASLAQRTSRMHLGVMCNVTAFHNPRRLAEETAMLDYLTHGRLEVGFGRGSDDLEFKKEGFPLEDTRAWFEESLDLMEKAWHQPRFTHHGRFFDYDDASIYPRPKNAPEVWVTALSPSTVSWAAAKGYRIAMSFVPPAGLAGMRKAYEEAAVAAGRTPSADKIAVLRQAFVADTDEQARELAEPALDHVFKLFKRAAVPEDVDNLAKGYEGYSSFFRPFVTGGGVTFDDLVASGAVVVGSPATVRDQLVAQAEEIGCGHLINWFSFGQLTKEQTQRSVELYAKEVAPALRSLTLR</sequence>
<organism evidence="4 5">
    <name type="scientific">Amycolatopsis pithecellobii</name>
    <dbReference type="NCBI Taxonomy" id="664692"/>
    <lineage>
        <taxon>Bacteria</taxon>
        <taxon>Bacillati</taxon>
        <taxon>Actinomycetota</taxon>
        <taxon>Actinomycetes</taxon>
        <taxon>Pseudonocardiales</taxon>
        <taxon>Pseudonocardiaceae</taxon>
        <taxon>Amycolatopsis</taxon>
    </lineage>
</organism>
<dbReference type="PANTHER" id="PTHR30137:SF8">
    <property type="entry name" value="BLR5498 PROTEIN"/>
    <property type="match status" value="1"/>
</dbReference>
<protein>
    <submittedName>
        <fullName evidence="4">LLM class flavin-dependent oxidoreductase</fullName>
    </submittedName>
</protein>
<accession>A0A6N7YMW6</accession>
<name>A0A6N7YMW6_9PSEU</name>
<evidence type="ECO:0000256" key="1">
    <source>
        <dbReference type="ARBA" id="ARBA00023002"/>
    </source>
</evidence>
<keyword evidence="2" id="KW-0503">Monooxygenase</keyword>
<dbReference type="SUPFAM" id="SSF51679">
    <property type="entry name" value="Bacterial luciferase-like"/>
    <property type="match status" value="1"/>
</dbReference>
<dbReference type="Gene3D" id="3.20.20.30">
    <property type="entry name" value="Luciferase-like domain"/>
    <property type="match status" value="1"/>
</dbReference>
<dbReference type="GO" id="GO:0005829">
    <property type="term" value="C:cytosol"/>
    <property type="evidence" value="ECO:0007669"/>
    <property type="project" value="TreeGrafter"/>
</dbReference>
<comment type="caution">
    <text evidence="4">The sequence shown here is derived from an EMBL/GenBank/DDBJ whole genome shotgun (WGS) entry which is preliminary data.</text>
</comment>
<evidence type="ECO:0000313" key="4">
    <source>
        <dbReference type="EMBL" id="MTD53208.1"/>
    </source>
</evidence>
<dbReference type="Proteomes" id="UP000440096">
    <property type="component" value="Unassembled WGS sequence"/>
</dbReference>
<dbReference type="GO" id="GO:0004497">
    <property type="term" value="F:monooxygenase activity"/>
    <property type="evidence" value="ECO:0007669"/>
    <property type="project" value="UniProtKB-KW"/>
</dbReference>
<proteinExistence type="predicted"/>
<dbReference type="AlphaFoldDB" id="A0A6N7YMW6"/>
<dbReference type="OrthoDB" id="7903015at2"/>
<keyword evidence="5" id="KW-1185">Reference proteome</keyword>
<gene>
    <name evidence="4" type="ORF">GKO32_04330</name>
</gene>
<evidence type="ECO:0000313" key="5">
    <source>
        <dbReference type="Proteomes" id="UP000440096"/>
    </source>
</evidence>
<dbReference type="InterPro" id="IPR036661">
    <property type="entry name" value="Luciferase-like_sf"/>
</dbReference>
<dbReference type="Pfam" id="PF00296">
    <property type="entry name" value="Bac_luciferase"/>
    <property type="match status" value="1"/>
</dbReference>
<dbReference type="InterPro" id="IPR011251">
    <property type="entry name" value="Luciferase-like_dom"/>
</dbReference>
<dbReference type="InterPro" id="IPR050766">
    <property type="entry name" value="Bact_Lucif_Oxidored"/>
</dbReference>
<dbReference type="EMBL" id="WMBA01000004">
    <property type="protein sequence ID" value="MTD53208.1"/>
    <property type="molecule type" value="Genomic_DNA"/>
</dbReference>
<evidence type="ECO:0000256" key="2">
    <source>
        <dbReference type="ARBA" id="ARBA00023033"/>
    </source>
</evidence>
<dbReference type="GO" id="GO:0016705">
    <property type="term" value="F:oxidoreductase activity, acting on paired donors, with incorporation or reduction of molecular oxygen"/>
    <property type="evidence" value="ECO:0007669"/>
    <property type="project" value="InterPro"/>
</dbReference>
<reference evidence="4 5" key="1">
    <citation type="submission" date="2019-11" db="EMBL/GenBank/DDBJ databases">
        <title>Draft genome of Amycolatopsis RM579.</title>
        <authorList>
            <person name="Duangmal K."/>
            <person name="Mingma R."/>
        </authorList>
    </citation>
    <scope>NUCLEOTIDE SEQUENCE [LARGE SCALE GENOMIC DNA]</scope>
    <source>
        <strain evidence="4 5">RM579</strain>
    </source>
</reference>
<dbReference type="RefSeq" id="WP_154755453.1">
    <property type="nucleotide sequence ID" value="NZ_WMBA01000004.1"/>
</dbReference>
<keyword evidence="1" id="KW-0560">Oxidoreductase</keyword>